<dbReference type="GO" id="GO:0005634">
    <property type="term" value="C:nucleus"/>
    <property type="evidence" value="ECO:0007669"/>
    <property type="project" value="TreeGrafter"/>
</dbReference>
<dbReference type="GO" id="GO:0000724">
    <property type="term" value="P:double-strand break repair via homologous recombination"/>
    <property type="evidence" value="ECO:0007669"/>
    <property type="project" value="TreeGrafter"/>
</dbReference>
<dbReference type="InterPro" id="IPR027417">
    <property type="entry name" value="P-loop_NTPase"/>
</dbReference>
<dbReference type="InterPro" id="IPR011545">
    <property type="entry name" value="DEAD/DEAH_box_helicase_dom"/>
</dbReference>
<dbReference type="SUPFAM" id="SSF52540">
    <property type="entry name" value="P-loop containing nucleoside triphosphate hydrolases"/>
    <property type="match status" value="1"/>
</dbReference>
<dbReference type="AlphaFoldDB" id="A0A8R2HAK6"/>
<dbReference type="GO" id="GO:0043138">
    <property type="term" value="F:3'-5' DNA helicase activity"/>
    <property type="evidence" value="ECO:0007669"/>
    <property type="project" value="TreeGrafter"/>
</dbReference>
<sequence length="82" mass="9490">MESSRLYIKTLLDKFGHSTFRPKQWEIIRSILEEKKDVCAVMSTGYEKSLCYQYPAVYSNGLTIVISPLISLIKDQLLFLEV</sequence>
<dbReference type="Pfam" id="PF00270">
    <property type="entry name" value="DEAD"/>
    <property type="match status" value="1"/>
</dbReference>
<dbReference type="PANTHER" id="PTHR13710:SF120">
    <property type="entry name" value="BIFUNCTIONAL 3'-5' EXONUCLEASE_ATP-DEPENDENT HELICASE WRN"/>
    <property type="match status" value="1"/>
</dbReference>
<keyword evidence="4" id="KW-1185">Reference proteome</keyword>
<evidence type="ECO:0000259" key="2">
    <source>
        <dbReference type="Pfam" id="PF00270"/>
    </source>
</evidence>
<comment type="similarity">
    <text evidence="1">Belongs to the helicase family. RecQ subfamily.</text>
</comment>
<dbReference type="RefSeq" id="XP_016662945.1">
    <property type="nucleotide sequence ID" value="XM_016807456.2"/>
</dbReference>
<proteinExistence type="inferred from homology"/>
<organism evidence="3 4">
    <name type="scientific">Acyrthosiphon pisum</name>
    <name type="common">Pea aphid</name>
    <dbReference type="NCBI Taxonomy" id="7029"/>
    <lineage>
        <taxon>Eukaryota</taxon>
        <taxon>Metazoa</taxon>
        <taxon>Ecdysozoa</taxon>
        <taxon>Arthropoda</taxon>
        <taxon>Hexapoda</taxon>
        <taxon>Insecta</taxon>
        <taxon>Pterygota</taxon>
        <taxon>Neoptera</taxon>
        <taxon>Paraneoptera</taxon>
        <taxon>Hemiptera</taxon>
        <taxon>Sternorrhyncha</taxon>
        <taxon>Aphidomorpha</taxon>
        <taxon>Aphidoidea</taxon>
        <taxon>Aphididae</taxon>
        <taxon>Macrosiphini</taxon>
        <taxon>Acyrthosiphon</taxon>
    </lineage>
</organism>
<dbReference type="PANTHER" id="PTHR13710">
    <property type="entry name" value="DNA HELICASE RECQ FAMILY MEMBER"/>
    <property type="match status" value="1"/>
</dbReference>
<dbReference type="GO" id="GO:0005524">
    <property type="term" value="F:ATP binding"/>
    <property type="evidence" value="ECO:0007669"/>
    <property type="project" value="InterPro"/>
</dbReference>
<dbReference type="GeneID" id="107884718"/>
<accession>A0A8R2HAK6</accession>
<evidence type="ECO:0000313" key="4">
    <source>
        <dbReference type="Proteomes" id="UP000007819"/>
    </source>
</evidence>
<dbReference type="Proteomes" id="UP000007819">
    <property type="component" value="Chromosome A2"/>
</dbReference>
<reference evidence="3" key="2">
    <citation type="submission" date="2022-06" db="UniProtKB">
        <authorList>
            <consortium name="EnsemblMetazoa"/>
        </authorList>
    </citation>
    <scope>IDENTIFICATION</scope>
</reference>
<dbReference type="KEGG" id="api:107884718"/>
<dbReference type="GO" id="GO:0009378">
    <property type="term" value="F:four-way junction helicase activity"/>
    <property type="evidence" value="ECO:0007669"/>
    <property type="project" value="TreeGrafter"/>
</dbReference>
<evidence type="ECO:0000313" key="3">
    <source>
        <dbReference type="EnsemblMetazoa" id="XP_016662945.1"/>
    </source>
</evidence>
<dbReference type="Gene3D" id="3.40.50.300">
    <property type="entry name" value="P-loop containing nucleotide triphosphate hydrolases"/>
    <property type="match status" value="1"/>
</dbReference>
<protein>
    <recommendedName>
        <fullName evidence="2">DEAD/DEAH-box helicase domain-containing protein</fullName>
    </recommendedName>
</protein>
<dbReference type="EnsemblMetazoa" id="XM_016807456.2">
    <property type="protein sequence ID" value="XP_016662945.1"/>
    <property type="gene ID" value="LOC107884718"/>
</dbReference>
<dbReference type="OrthoDB" id="18781at2759"/>
<name>A0A8R2HAK6_ACYPI</name>
<dbReference type="GO" id="GO:0005694">
    <property type="term" value="C:chromosome"/>
    <property type="evidence" value="ECO:0007669"/>
    <property type="project" value="TreeGrafter"/>
</dbReference>
<evidence type="ECO:0000256" key="1">
    <source>
        <dbReference type="ARBA" id="ARBA00005446"/>
    </source>
</evidence>
<dbReference type="GO" id="GO:0003676">
    <property type="term" value="F:nucleic acid binding"/>
    <property type="evidence" value="ECO:0007669"/>
    <property type="project" value="InterPro"/>
</dbReference>
<feature type="domain" description="DEAD/DEAH-box helicase" evidence="2">
    <location>
        <begin position="21"/>
        <end position="77"/>
    </location>
</feature>
<dbReference type="GO" id="GO:0005737">
    <property type="term" value="C:cytoplasm"/>
    <property type="evidence" value="ECO:0007669"/>
    <property type="project" value="TreeGrafter"/>
</dbReference>
<reference evidence="4" key="1">
    <citation type="submission" date="2010-06" db="EMBL/GenBank/DDBJ databases">
        <authorList>
            <person name="Jiang H."/>
            <person name="Abraham K."/>
            <person name="Ali S."/>
            <person name="Alsbrooks S.L."/>
            <person name="Anim B.N."/>
            <person name="Anosike U.S."/>
            <person name="Attaway T."/>
            <person name="Bandaranaike D.P."/>
            <person name="Battles P.K."/>
            <person name="Bell S.N."/>
            <person name="Bell A.V."/>
            <person name="Beltran B."/>
            <person name="Bickham C."/>
            <person name="Bustamante Y."/>
            <person name="Caleb T."/>
            <person name="Canada A."/>
            <person name="Cardenas V."/>
            <person name="Carter K."/>
            <person name="Chacko J."/>
            <person name="Chandrabose M.N."/>
            <person name="Chavez D."/>
            <person name="Chavez A."/>
            <person name="Chen L."/>
            <person name="Chu H.-S."/>
            <person name="Claassen K.J."/>
            <person name="Cockrell R."/>
            <person name="Collins M."/>
            <person name="Cooper J.A."/>
            <person name="Cree A."/>
            <person name="Curry S.M."/>
            <person name="Da Y."/>
            <person name="Dao M.D."/>
            <person name="Das B."/>
            <person name="Davila M.-L."/>
            <person name="Davy-Carroll L."/>
            <person name="Denson S."/>
            <person name="Dinh H."/>
            <person name="Ebong V.E."/>
            <person name="Edwards J.R."/>
            <person name="Egan A."/>
            <person name="El-Daye J."/>
            <person name="Escobedo L."/>
            <person name="Fernandez S."/>
            <person name="Fernando P.R."/>
            <person name="Flagg N."/>
            <person name="Forbes L.D."/>
            <person name="Fowler R.G."/>
            <person name="Fu Q."/>
            <person name="Gabisi R.A."/>
            <person name="Ganer J."/>
            <person name="Garbino Pronczuk A."/>
            <person name="Garcia R.M."/>
            <person name="Garner T."/>
            <person name="Garrett T.E."/>
            <person name="Gonzalez D.A."/>
            <person name="Hamid H."/>
            <person name="Hawkins E.S."/>
            <person name="Hirani K."/>
            <person name="Hogues M.E."/>
            <person name="Hollins B."/>
            <person name="Hsiao C.-H."/>
            <person name="Jabil R."/>
            <person name="James M.L."/>
            <person name="Jhangiani S.N."/>
            <person name="Johnson B."/>
            <person name="Johnson Q."/>
            <person name="Joshi V."/>
            <person name="Kalu J.B."/>
            <person name="Kam C."/>
            <person name="Kashfia A."/>
            <person name="Keebler J."/>
            <person name="Kisamo H."/>
            <person name="Kovar C.L."/>
            <person name="Lago L.A."/>
            <person name="Lai C.-Y."/>
            <person name="Laidlaw J."/>
            <person name="Lara F."/>
            <person name="Le T.-K."/>
            <person name="Lee S.L."/>
            <person name="Legall F.H."/>
            <person name="Lemon S.J."/>
            <person name="Lewis L.R."/>
            <person name="Li B."/>
            <person name="Liu Y."/>
            <person name="Liu Y.-S."/>
            <person name="Lopez J."/>
            <person name="Lozado R.J."/>
            <person name="Lu J."/>
            <person name="Madu R.C."/>
            <person name="Maheshwari M."/>
            <person name="Maheshwari R."/>
            <person name="Malloy K."/>
            <person name="Martinez E."/>
            <person name="Mathew T."/>
            <person name="Mercado I.C."/>
            <person name="Mercado C."/>
            <person name="Meyer B."/>
            <person name="Montgomery K."/>
            <person name="Morgan M.B."/>
            <person name="Munidasa M."/>
            <person name="Nazareth L.V."/>
            <person name="Nelson J."/>
            <person name="Ng B.M."/>
            <person name="Nguyen N.B."/>
            <person name="Nguyen P.Q."/>
            <person name="Nguyen T."/>
            <person name="Obregon M."/>
            <person name="Okwuonu G.O."/>
            <person name="Onwere C.G."/>
            <person name="Orozco G."/>
            <person name="Parra A."/>
            <person name="Patel S."/>
            <person name="Patil S."/>
            <person name="Perez A."/>
            <person name="Perez Y."/>
            <person name="Pham C."/>
            <person name="Primus E.L."/>
            <person name="Pu L.-L."/>
            <person name="Puazo M."/>
            <person name="Qin X."/>
            <person name="Quiroz J.B."/>
            <person name="Reese J."/>
            <person name="Richards S."/>
            <person name="Rives C.M."/>
            <person name="Robberts R."/>
            <person name="Ruiz S.J."/>
            <person name="Ruiz M.J."/>
            <person name="Santibanez J."/>
            <person name="Schneider B.W."/>
            <person name="Sisson I."/>
            <person name="Smith M."/>
            <person name="Sodergren E."/>
            <person name="Song X.-Z."/>
            <person name="Song B.B."/>
            <person name="Summersgill H."/>
            <person name="Thelus R."/>
            <person name="Thornton R.D."/>
            <person name="Trejos Z.Y."/>
            <person name="Usmani K."/>
            <person name="Vattathil S."/>
            <person name="Villasana D."/>
            <person name="Walker D.L."/>
            <person name="Wang S."/>
            <person name="Wang K."/>
            <person name="White C.S."/>
            <person name="Williams A.C."/>
            <person name="Williamson J."/>
            <person name="Wilson K."/>
            <person name="Woghiren I.O."/>
            <person name="Woodworth J.R."/>
            <person name="Worley K.C."/>
            <person name="Wright R.A."/>
            <person name="Wu W."/>
            <person name="Young L."/>
            <person name="Zhang L."/>
            <person name="Zhang J."/>
            <person name="Zhu Y."/>
            <person name="Muzny D.M."/>
            <person name="Weinstock G."/>
            <person name="Gibbs R.A."/>
        </authorList>
    </citation>
    <scope>NUCLEOTIDE SEQUENCE [LARGE SCALE GENOMIC DNA]</scope>
    <source>
        <strain evidence="4">LSR1</strain>
    </source>
</reference>